<evidence type="ECO:0000313" key="2">
    <source>
        <dbReference type="EMBL" id="NMW85993.1"/>
    </source>
</evidence>
<dbReference type="GO" id="GO:0006352">
    <property type="term" value="P:DNA-templated transcription initiation"/>
    <property type="evidence" value="ECO:0007669"/>
    <property type="project" value="InterPro"/>
</dbReference>
<dbReference type="Gene3D" id="1.10.10.10">
    <property type="entry name" value="Winged helix-like DNA-binding domain superfamily/Winged helix DNA-binding domain"/>
    <property type="match status" value="1"/>
</dbReference>
<keyword evidence="3" id="KW-1185">Reference proteome</keyword>
<gene>
    <name evidence="2" type="ORF">HKO22_09685</name>
</gene>
<dbReference type="GO" id="GO:0003700">
    <property type="term" value="F:DNA-binding transcription factor activity"/>
    <property type="evidence" value="ECO:0007669"/>
    <property type="project" value="InterPro"/>
</dbReference>
<evidence type="ECO:0000259" key="1">
    <source>
        <dbReference type="Pfam" id="PF04545"/>
    </source>
</evidence>
<dbReference type="AlphaFoldDB" id="A0A848RKG7"/>
<accession>A0A848RKG7</accession>
<dbReference type="InterPro" id="IPR013324">
    <property type="entry name" value="RNA_pol_sigma_r3/r4-like"/>
</dbReference>
<proteinExistence type="predicted"/>
<dbReference type="InterPro" id="IPR036388">
    <property type="entry name" value="WH-like_DNA-bd_sf"/>
</dbReference>
<comment type="caution">
    <text evidence="2">The sequence shown here is derived from an EMBL/GenBank/DDBJ whole genome shotgun (WGS) entry which is preliminary data.</text>
</comment>
<dbReference type="EMBL" id="JABDSR010000018">
    <property type="protein sequence ID" value="NMW85993.1"/>
    <property type="molecule type" value="Genomic_DNA"/>
</dbReference>
<protein>
    <recommendedName>
        <fullName evidence="1">RNA polymerase sigma-70 region 4 domain-containing protein</fullName>
    </recommendedName>
</protein>
<organism evidence="2 3">
    <name type="scientific">Peptoniphilus faecalis</name>
    <dbReference type="NCBI Taxonomy" id="2731255"/>
    <lineage>
        <taxon>Bacteria</taxon>
        <taxon>Bacillati</taxon>
        <taxon>Bacillota</taxon>
        <taxon>Tissierellia</taxon>
        <taxon>Tissierellales</taxon>
        <taxon>Peptoniphilaceae</taxon>
        <taxon>Peptoniphilus</taxon>
    </lineage>
</organism>
<feature type="domain" description="RNA polymerase sigma-70 region 4" evidence="1">
    <location>
        <begin position="8"/>
        <end position="39"/>
    </location>
</feature>
<evidence type="ECO:0000313" key="3">
    <source>
        <dbReference type="Proteomes" id="UP000568273"/>
    </source>
</evidence>
<sequence>MLWGINENEKTSKKIAEELNLSEQRVNSIKFNALQKIKKTKYFRMLYLEMNPISYYPTHDLQRIPSGNNFNKSSPVERIVLEKQKQEKQLLKKTLKHIKSTF</sequence>
<dbReference type="Pfam" id="PF04545">
    <property type="entry name" value="Sigma70_r4"/>
    <property type="match status" value="1"/>
</dbReference>
<reference evidence="2" key="1">
    <citation type="submission" date="2020-04" db="EMBL/GenBank/DDBJ databases">
        <title>Peptoniphilus sp. nov. isolated from swine feces.</title>
        <authorList>
            <person name="Ryu S.W."/>
        </authorList>
    </citation>
    <scope>NUCLEOTIDE SEQUENCE [LARGE SCALE GENOMIC DNA]</scope>
    <source>
        <strain evidence="2">AGMB00490</strain>
    </source>
</reference>
<dbReference type="SUPFAM" id="SSF88659">
    <property type="entry name" value="Sigma3 and sigma4 domains of RNA polymerase sigma factors"/>
    <property type="match status" value="1"/>
</dbReference>
<dbReference type="InterPro" id="IPR007630">
    <property type="entry name" value="RNA_pol_sigma70_r4"/>
</dbReference>
<dbReference type="Proteomes" id="UP000568273">
    <property type="component" value="Unassembled WGS sequence"/>
</dbReference>
<name>A0A848RKG7_9FIRM</name>